<dbReference type="FunCoup" id="A0A1V9XKI3">
    <property type="interactions" value="1617"/>
</dbReference>
<feature type="region of interest" description="Disordered" evidence="5">
    <location>
        <begin position="1"/>
        <end position="22"/>
    </location>
</feature>
<comment type="subunit">
    <text evidence="4">Component of the eukaryotic translation initiation factor 3 (eIF-3) complex.</text>
</comment>
<dbReference type="SMART" id="SM00088">
    <property type="entry name" value="PINT"/>
    <property type="match status" value="1"/>
</dbReference>
<dbReference type="GO" id="GO:0016282">
    <property type="term" value="C:eukaryotic 43S preinitiation complex"/>
    <property type="evidence" value="ECO:0007669"/>
    <property type="project" value="UniProtKB-UniRule"/>
</dbReference>
<accession>A0A1V9XKI3</accession>
<dbReference type="HAMAP" id="MF_03002">
    <property type="entry name" value="eIF3c"/>
    <property type="match status" value="1"/>
</dbReference>
<dbReference type="AlphaFoldDB" id="A0A1V9XKI3"/>
<comment type="function">
    <text evidence="4">Component of the eukaryotic translation initiation factor 3 (eIF-3) complex, which is involved in protein synthesis of a specialized repertoire of mRNAs and, together with other initiation factors, stimulates binding of mRNA and methionyl-tRNAi to the 40S ribosome. The eIF-3 complex specifically targets and initiates translation of a subset of mRNAs involved in cell proliferation.</text>
</comment>
<feature type="compositionally biased region" description="Basic and acidic residues" evidence="5">
    <location>
        <begin position="881"/>
        <end position="907"/>
    </location>
</feature>
<dbReference type="Pfam" id="PF05470">
    <property type="entry name" value="eIF-3c_N"/>
    <property type="match status" value="1"/>
</dbReference>
<feature type="compositionally biased region" description="Acidic residues" evidence="5">
    <location>
        <begin position="182"/>
        <end position="191"/>
    </location>
</feature>
<dbReference type="PANTHER" id="PTHR13937">
    <property type="entry name" value="EUKARYOTIC TRANSLATION INITATION FACTOR 3, SUBUNIT 8 EIF3S8 -RELATED"/>
    <property type="match status" value="1"/>
</dbReference>
<proteinExistence type="inferred from homology"/>
<dbReference type="InterPro" id="IPR058999">
    <property type="entry name" value="EIF3CL_C"/>
</dbReference>
<feature type="compositionally biased region" description="Basic and acidic residues" evidence="5">
    <location>
        <begin position="932"/>
        <end position="951"/>
    </location>
</feature>
<dbReference type="InterPro" id="IPR008905">
    <property type="entry name" value="EIF3C_N_dom"/>
</dbReference>
<reference evidence="7 8" key="1">
    <citation type="journal article" date="2017" name="Gigascience">
        <title>Draft genome of the honey bee ectoparasitic mite, Tropilaelaps mercedesae, is shaped by the parasitic life history.</title>
        <authorList>
            <person name="Dong X."/>
            <person name="Armstrong S.D."/>
            <person name="Xia D."/>
            <person name="Makepeace B.L."/>
            <person name="Darby A.C."/>
            <person name="Kadowaki T."/>
        </authorList>
    </citation>
    <scope>NUCLEOTIDE SEQUENCE [LARGE SCALE GENOMIC DNA]</scope>
    <source>
        <strain evidence="7">Wuxi-XJTLU</strain>
    </source>
</reference>
<dbReference type="OrthoDB" id="29647at2759"/>
<evidence type="ECO:0000256" key="1">
    <source>
        <dbReference type="ARBA" id="ARBA00022490"/>
    </source>
</evidence>
<evidence type="ECO:0000259" key="6">
    <source>
        <dbReference type="PROSITE" id="PS50250"/>
    </source>
</evidence>
<gene>
    <name evidence="7" type="ORF">BIW11_09423</name>
</gene>
<keyword evidence="3 4" id="KW-0648">Protein biosynthesis</keyword>
<evidence type="ECO:0000313" key="7">
    <source>
        <dbReference type="EMBL" id="OQR73923.1"/>
    </source>
</evidence>
<dbReference type="Pfam" id="PF26569">
    <property type="entry name" value="EIF3CL_C"/>
    <property type="match status" value="1"/>
</dbReference>
<comment type="similarity">
    <text evidence="4">Belongs to the eIF-3 subunit C family.</text>
</comment>
<organism evidence="7 8">
    <name type="scientific">Tropilaelaps mercedesae</name>
    <dbReference type="NCBI Taxonomy" id="418985"/>
    <lineage>
        <taxon>Eukaryota</taxon>
        <taxon>Metazoa</taxon>
        <taxon>Ecdysozoa</taxon>
        <taxon>Arthropoda</taxon>
        <taxon>Chelicerata</taxon>
        <taxon>Arachnida</taxon>
        <taxon>Acari</taxon>
        <taxon>Parasitiformes</taxon>
        <taxon>Mesostigmata</taxon>
        <taxon>Gamasina</taxon>
        <taxon>Dermanyssoidea</taxon>
        <taxon>Laelapidae</taxon>
        <taxon>Tropilaelaps</taxon>
    </lineage>
</organism>
<dbReference type="GO" id="GO:0001732">
    <property type="term" value="P:formation of cytoplasmic translation initiation complex"/>
    <property type="evidence" value="ECO:0007669"/>
    <property type="project" value="UniProtKB-UniRule"/>
</dbReference>
<comment type="caution">
    <text evidence="7">The sequence shown here is derived from an EMBL/GenBank/DDBJ whole genome shotgun (WGS) entry which is preliminary data.</text>
</comment>
<dbReference type="InterPro" id="IPR000717">
    <property type="entry name" value="PCI_dom"/>
</dbReference>
<dbReference type="Pfam" id="PF01399">
    <property type="entry name" value="PCI"/>
    <property type="match status" value="1"/>
</dbReference>
<evidence type="ECO:0000256" key="5">
    <source>
        <dbReference type="SAM" id="MobiDB-lite"/>
    </source>
</evidence>
<dbReference type="SUPFAM" id="SSF46785">
    <property type="entry name" value="Winged helix' DNA-binding domain"/>
    <property type="match status" value="1"/>
</dbReference>
<evidence type="ECO:0000256" key="3">
    <source>
        <dbReference type="ARBA" id="ARBA00022917"/>
    </source>
</evidence>
<feature type="domain" description="PCI" evidence="6">
    <location>
        <begin position="663"/>
        <end position="839"/>
    </location>
</feature>
<feature type="region of interest" description="Disordered" evidence="5">
    <location>
        <begin position="160"/>
        <end position="299"/>
    </location>
</feature>
<comment type="subcellular location">
    <subcellularLocation>
        <location evidence="4">Cytoplasm</location>
    </subcellularLocation>
</comment>
<keyword evidence="1 4" id="KW-0963">Cytoplasm</keyword>
<dbReference type="STRING" id="418985.A0A1V9XKI3"/>
<protein>
    <recommendedName>
        <fullName evidence="4">Eukaryotic translation initiation factor 3 subunit C</fullName>
        <shortName evidence="4">eIF3c</shortName>
    </recommendedName>
    <alternativeName>
        <fullName evidence="4">Eukaryotic translation initiation factor 3 subunit 8</fullName>
    </alternativeName>
</protein>
<feature type="region of interest" description="Disordered" evidence="5">
    <location>
        <begin position="875"/>
        <end position="966"/>
    </location>
</feature>
<dbReference type="GO" id="GO:0003723">
    <property type="term" value="F:RNA binding"/>
    <property type="evidence" value="ECO:0007669"/>
    <property type="project" value="InterPro"/>
</dbReference>
<keyword evidence="8" id="KW-1185">Reference proteome</keyword>
<dbReference type="PROSITE" id="PS50250">
    <property type="entry name" value="PCI"/>
    <property type="match status" value="1"/>
</dbReference>
<name>A0A1V9XKI3_9ACAR</name>
<dbReference type="InParanoid" id="A0A1V9XKI3"/>
<feature type="compositionally biased region" description="Acidic residues" evidence="5">
    <location>
        <begin position="222"/>
        <end position="246"/>
    </location>
</feature>
<feature type="compositionally biased region" description="Basic and acidic residues" evidence="5">
    <location>
        <begin position="1"/>
        <end position="10"/>
    </location>
</feature>
<dbReference type="EMBL" id="MNPL01009024">
    <property type="protein sequence ID" value="OQR73923.1"/>
    <property type="molecule type" value="Genomic_DNA"/>
</dbReference>
<dbReference type="GO" id="GO:0003743">
    <property type="term" value="F:translation initiation factor activity"/>
    <property type="evidence" value="ECO:0007669"/>
    <property type="project" value="UniProtKB-UniRule"/>
</dbReference>
<keyword evidence="2 4" id="KW-0396">Initiation factor</keyword>
<dbReference type="Proteomes" id="UP000192247">
    <property type="component" value="Unassembled WGS sequence"/>
</dbReference>
<dbReference type="PANTHER" id="PTHR13937:SF0">
    <property type="entry name" value="EUKARYOTIC TRANSLATION INITIATION FACTOR 3 SUBUNIT C-RELATED"/>
    <property type="match status" value="1"/>
</dbReference>
<feature type="compositionally biased region" description="Basic and acidic residues" evidence="5">
    <location>
        <begin position="192"/>
        <end position="221"/>
    </location>
</feature>
<evidence type="ECO:0000313" key="8">
    <source>
        <dbReference type="Proteomes" id="UP000192247"/>
    </source>
</evidence>
<dbReference type="InterPro" id="IPR027516">
    <property type="entry name" value="EIF3C"/>
</dbReference>
<dbReference type="GO" id="GO:0033290">
    <property type="term" value="C:eukaryotic 48S preinitiation complex"/>
    <property type="evidence" value="ECO:0007669"/>
    <property type="project" value="UniProtKB-UniRule"/>
</dbReference>
<evidence type="ECO:0000256" key="4">
    <source>
        <dbReference type="HAMAP-Rule" id="MF_03002"/>
    </source>
</evidence>
<dbReference type="InterPro" id="IPR036390">
    <property type="entry name" value="WH_DNA-bd_sf"/>
</dbReference>
<dbReference type="GO" id="GO:0005852">
    <property type="term" value="C:eukaryotic translation initiation factor 3 complex"/>
    <property type="evidence" value="ECO:0007669"/>
    <property type="project" value="UniProtKB-UniRule"/>
</dbReference>
<evidence type="ECO:0000256" key="2">
    <source>
        <dbReference type="ARBA" id="ARBA00022540"/>
    </source>
</evidence>
<sequence length="966" mass="111406">MSRFFARSDSESETESSEGEQQMVIAKAQTQAAAAFGLSDDEDDVKRVVRSAREKRYEELTELIKQIRNHKKIKDMAKILSTFENLTQAFTKAKPVIDKEEGGKVPSFYIRILAEIEDFIAECWEDREGRKSMSKNNSKGLATLRQRIKKYNKDFEKEIAAWRTNPVEDDGDEKGDAGGGSESEESDSESAEEQKRPEPKESKKKDHMKALMKGDKDKDSGSDDESEDSMDWGSSDEETSSSDSDDDKYAGNLAAKFLKRTGTGTEKEDKEKERKRKEKKEYQNKRGRREGEEDDGEGWEEVVGGVPMQVEKPKMFAKDAEINHQSVLKKLNEIVAARGKKGTDRNEQIAMLSELLSIADQNNLGPAFQVKIMFAIISALFDYNLKLAPCMKPEMWHFTLNYINELLDDLFECGDKLSIGENILEENEVLNEEPYKVKGCTLTVVEKMDEEFTKILQNADAHSPEYIERLKDEIAVCNIIDRLQTYLETRGSHSELCRVYLRKIDHVYYKFDPRVLESKDSKDSKHVDKDNENSAQLMGRLCKFIYAKDSTDRIRTQAILCHIYHSALHDCWYEARDLMLMSHLQDSIQCADVATQILYNRALVQLGLCAFRHGNIRDAHNALLDIQSGGRAKEMLAQGLLPQRQQERTSEQEKIEKRRQMPFHKHINLELFECVYLVSAMLLEIPAIVAHELDGRKRMISKSFHYQLRNTERQALVGPPESMREHVVAASKAMRVGNWKACRDFVINDKMNAKVWDLFHRADEVRTMIEQKIKEESLRTYLFMYSCVYDSLSLRTLAEQFKLEFAGVHSIVSKMIINEELAASVDEPNQLIVMHRSEPSRIQALALQLTDKVTQLMEHNDKLWDVKQGAYFGRTGGHQGGYRDNRGDRDGGYKDRRGGDYRGDGERQWGGNRGHRRDRNDRRDRDHHRGHHEGNRNRNERDGHHRGDRDNNNTMQHNYRHEQSAY</sequence>
<dbReference type="GO" id="GO:0031369">
    <property type="term" value="F:translation initiation factor binding"/>
    <property type="evidence" value="ECO:0007669"/>
    <property type="project" value="InterPro"/>
</dbReference>